<gene>
    <name evidence="1" type="ORF">L9F63_006025</name>
</gene>
<name>A0AAD7ZBR7_DIPPU</name>
<dbReference type="Proteomes" id="UP001233999">
    <property type="component" value="Unassembled WGS sequence"/>
</dbReference>
<evidence type="ECO:0000313" key="1">
    <source>
        <dbReference type="EMBL" id="KAJ9577402.1"/>
    </source>
</evidence>
<proteinExistence type="predicted"/>
<protein>
    <submittedName>
        <fullName evidence="1">Uncharacterized protein</fullName>
    </submittedName>
</protein>
<reference evidence="1" key="1">
    <citation type="journal article" date="2023" name="IScience">
        <title>Live-bearing cockroach genome reveals convergent evolutionary mechanisms linked to viviparity in insects and beyond.</title>
        <authorList>
            <person name="Fouks B."/>
            <person name="Harrison M.C."/>
            <person name="Mikhailova A.A."/>
            <person name="Marchal E."/>
            <person name="English S."/>
            <person name="Carruthers M."/>
            <person name="Jennings E.C."/>
            <person name="Chiamaka E.L."/>
            <person name="Frigard R.A."/>
            <person name="Pippel M."/>
            <person name="Attardo G.M."/>
            <person name="Benoit J.B."/>
            <person name="Bornberg-Bauer E."/>
            <person name="Tobe S.S."/>
        </authorList>
    </citation>
    <scope>NUCLEOTIDE SEQUENCE</scope>
    <source>
        <strain evidence="1">Stay&amp;Tobe</strain>
    </source>
</reference>
<feature type="non-terminal residue" evidence="1">
    <location>
        <position position="1"/>
    </location>
</feature>
<keyword evidence="2" id="KW-1185">Reference proteome</keyword>
<feature type="non-terminal residue" evidence="1">
    <location>
        <position position="81"/>
    </location>
</feature>
<evidence type="ECO:0000313" key="2">
    <source>
        <dbReference type="Proteomes" id="UP001233999"/>
    </source>
</evidence>
<dbReference type="AlphaFoldDB" id="A0AAD7ZBR7"/>
<sequence>YLRYIMKGKREFLKYRHDRCSVILTDLFPNMAAHAWSEKHLIEKEAKLLKQMEKPKELTLRLETSTGRLNSHCRKIKDYDS</sequence>
<accession>A0AAD7ZBR7</accession>
<dbReference type="EMBL" id="JASPKZ010009361">
    <property type="protein sequence ID" value="KAJ9577402.1"/>
    <property type="molecule type" value="Genomic_DNA"/>
</dbReference>
<comment type="caution">
    <text evidence="1">The sequence shown here is derived from an EMBL/GenBank/DDBJ whole genome shotgun (WGS) entry which is preliminary data.</text>
</comment>
<organism evidence="1 2">
    <name type="scientific">Diploptera punctata</name>
    <name type="common">Pacific beetle cockroach</name>
    <dbReference type="NCBI Taxonomy" id="6984"/>
    <lineage>
        <taxon>Eukaryota</taxon>
        <taxon>Metazoa</taxon>
        <taxon>Ecdysozoa</taxon>
        <taxon>Arthropoda</taxon>
        <taxon>Hexapoda</taxon>
        <taxon>Insecta</taxon>
        <taxon>Pterygota</taxon>
        <taxon>Neoptera</taxon>
        <taxon>Polyneoptera</taxon>
        <taxon>Dictyoptera</taxon>
        <taxon>Blattodea</taxon>
        <taxon>Blaberoidea</taxon>
        <taxon>Blaberidae</taxon>
        <taxon>Diplopterinae</taxon>
        <taxon>Diploptera</taxon>
    </lineage>
</organism>
<reference evidence="1" key="2">
    <citation type="submission" date="2023-05" db="EMBL/GenBank/DDBJ databases">
        <authorList>
            <person name="Fouks B."/>
        </authorList>
    </citation>
    <scope>NUCLEOTIDE SEQUENCE</scope>
    <source>
        <strain evidence="1">Stay&amp;Tobe</strain>
        <tissue evidence="1">Testes</tissue>
    </source>
</reference>